<name>A0A379FQ18_PRORE</name>
<reference evidence="1 2" key="1">
    <citation type="submission" date="2018-06" db="EMBL/GenBank/DDBJ databases">
        <authorList>
            <consortium name="Pathogen Informatics"/>
            <person name="Doyle S."/>
        </authorList>
    </citation>
    <scope>NUCLEOTIDE SEQUENCE [LARGE SCALE GENOMIC DNA]</scope>
    <source>
        <strain evidence="1 2">NCTC11801</strain>
    </source>
</reference>
<dbReference type="AlphaFoldDB" id="A0A379FQ18"/>
<accession>A0A379FQ18</accession>
<organism evidence="1 2">
    <name type="scientific">Providencia rettgeri</name>
    <dbReference type="NCBI Taxonomy" id="587"/>
    <lineage>
        <taxon>Bacteria</taxon>
        <taxon>Pseudomonadati</taxon>
        <taxon>Pseudomonadota</taxon>
        <taxon>Gammaproteobacteria</taxon>
        <taxon>Enterobacterales</taxon>
        <taxon>Morganellaceae</taxon>
        <taxon>Providencia</taxon>
    </lineage>
</organism>
<evidence type="ECO:0000313" key="2">
    <source>
        <dbReference type="Proteomes" id="UP000254208"/>
    </source>
</evidence>
<evidence type="ECO:0000313" key="1">
    <source>
        <dbReference type="EMBL" id="SUC30850.1"/>
    </source>
</evidence>
<dbReference type="Proteomes" id="UP000254208">
    <property type="component" value="Unassembled WGS sequence"/>
</dbReference>
<gene>
    <name evidence="1" type="ORF">NCTC11801_01791</name>
</gene>
<proteinExistence type="predicted"/>
<sequence>MTELPEYINNLYSVEKQISNVKTDISLYINEHSENKGTNSIFSDITPLLTEISNKKTKIISIEKMIGEKLAKTNADFINIDENDKDLASLLSSIMAEFQQDTMANEINYQPSHNNPATIFTMLRE</sequence>
<protein>
    <submittedName>
        <fullName evidence="1">Uncharacterized protein</fullName>
    </submittedName>
</protein>
<dbReference type="EMBL" id="UGTZ01000001">
    <property type="protein sequence ID" value="SUC30850.1"/>
    <property type="molecule type" value="Genomic_DNA"/>
</dbReference>